<dbReference type="PANTHER" id="PTHR31394:SF1">
    <property type="entry name" value="TRANSMEMBRANE PROTEIN 199"/>
    <property type="match status" value="1"/>
</dbReference>
<keyword evidence="3" id="KW-0256">Endoplasmic reticulum</keyword>
<dbReference type="Proteomes" id="UP000276991">
    <property type="component" value="Unassembled WGS sequence"/>
</dbReference>
<evidence type="ECO:0008006" key="9">
    <source>
        <dbReference type="Google" id="ProtNLM"/>
    </source>
</evidence>
<evidence type="ECO:0000256" key="2">
    <source>
        <dbReference type="ARBA" id="ARBA00022692"/>
    </source>
</evidence>
<evidence type="ECO:0000256" key="5">
    <source>
        <dbReference type="ARBA" id="ARBA00023136"/>
    </source>
</evidence>
<evidence type="ECO:0000256" key="3">
    <source>
        <dbReference type="ARBA" id="ARBA00022824"/>
    </source>
</evidence>
<dbReference type="AlphaFoldDB" id="A0A498SMT8"/>
<dbReference type="InterPro" id="IPR021013">
    <property type="entry name" value="ATPase_Vma12"/>
</dbReference>
<dbReference type="EMBL" id="UPTC01000777">
    <property type="protein sequence ID" value="VBB30077.1"/>
    <property type="molecule type" value="Genomic_DNA"/>
</dbReference>
<dbReference type="OrthoDB" id="19981at2759"/>
<organism evidence="7 8">
    <name type="scientific">Acanthocheilonema viteae</name>
    <name type="common">Filarial nematode worm</name>
    <name type="synonym">Dipetalonema viteae</name>
    <dbReference type="NCBI Taxonomy" id="6277"/>
    <lineage>
        <taxon>Eukaryota</taxon>
        <taxon>Metazoa</taxon>
        <taxon>Ecdysozoa</taxon>
        <taxon>Nematoda</taxon>
        <taxon>Chromadorea</taxon>
        <taxon>Rhabditida</taxon>
        <taxon>Spirurina</taxon>
        <taxon>Spiruromorpha</taxon>
        <taxon>Filarioidea</taxon>
        <taxon>Onchocercidae</taxon>
        <taxon>Acanthocheilonema</taxon>
    </lineage>
</organism>
<name>A0A498SMT8_ACAVI</name>
<evidence type="ECO:0000313" key="8">
    <source>
        <dbReference type="Proteomes" id="UP000276991"/>
    </source>
</evidence>
<keyword evidence="8" id="KW-1185">Reference proteome</keyword>
<sequence>MHPGSMSNACVDKLYSGRIEERPVDQLVLSLVLSSFCYRLAHSELTILSGYSLMMWEVSKEGAELLQDWLNELGDESMKAQNNRLVKEEMMIFEYDEMMSILNRLSKKFPIYKFIERIKPHVPVIEKKVNPEYEARLERLRQEQEDREYRKMTRSVDPNQIYGRENLLHGFGEEMKAVNRQLMVILNALLTVAGGFSFGYFGVAYAYPDLHMNVAFRIALGLAIGTVVFFADLYFIIKGMNDLGEKPIKAKKVIMTEKIRRSDTMKKMQ</sequence>
<dbReference type="Pfam" id="PF11712">
    <property type="entry name" value="Vma12"/>
    <property type="match status" value="1"/>
</dbReference>
<evidence type="ECO:0000256" key="1">
    <source>
        <dbReference type="ARBA" id="ARBA00004477"/>
    </source>
</evidence>
<comment type="subcellular location">
    <subcellularLocation>
        <location evidence="1">Endoplasmic reticulum membrane</location>
        <topology evidence="1">Multi-pass membrane protein</topology>
    </subcellularLocation>
</comment>
<gene>
    <name evidence="7" type="ORF">NAV_LOCUS4868</name>
</gene>
<keyword evidence="2 6" id="KW-0812">Transmembrane</keyword>
<accession>A0A498SMT8</accession>
<dbReference type="PANTHER" id="PTHR31394">
    <property type="entry name" value="TRANSMEMBRANE PROTEIN 199"/>
    <property type="match status" value="1"/>
</dbReference>
<evidence type="ECO:0000256" key="6">
    <source>
        <dbReference type="SAM" id="Phobius"/>
    </source>
</evidence>
<keyword evidence="5 6" id="KW-0472">Membrane</keyword>
<protein>
    <recommendedName>
        <fullName evidence="9">Transmembrane protein 199</fullName>
    </recommendedName>
</protein>
<dbReference type="GO" id="GO:0005789">
    <property type="term" value="C:endoplasmic reticulum membrane"/>
    <property type="evidence" value="ECO:0007669"/>
    <property type="project" value="UniProtKB-SubCell"/>
</dbReference>
<proteinExistence type="predicted"/>
<reference evidence="7 8" key="1">
    <citation type="submission" date="2018-08" db="EMBL/GenBank/DDBJ databases">
        <authorList>
            <person name="Laetsch R D."/>
            <person name="Stevens L."/>
            <person name="Kumar S."/>
            <person name="Blaxter L. M."/>
        </authorList>
    </citation>
    <scope>NUCLEOTIDE SEQUENCE [LARGE SCALE GENOMIC DNA]</scope>
</reference>
<evidence type="ECO:0000256" key="4">
    <source>
        <dbReference type="ARBA" id="ARBA00022989"/>
    </source>
</evidence>
<evidence type="ECO:0000313" key="7">
    <source>
        <dbReference type="EMBL" id="VBB30077.1"/>
    </source>
</evidence>
<dbReference type="GO" id="GO:0070072">
    <property type="term" value="P:vacuolar proton-transporting V-type ATPase complex assembly"/>
    <property type="evidence" value="ECO:0007669"/>
    <property type="project" value="InterPro"/>
</dbReference>
<keyword evidence="4 6" id="KW-1133">Transmembrane helix</keyword>
<feature type="transmembrane region" description="Helical" evidence="6">
    <location>
        <begin position="184"/>
        <end position="208"/>
    </location>
</feature>
<dbReference type="STRING" id="6277.A0A498SMT8"/>
<feature type="transmembrane region" description="Helical" evidence="6">
    <location>
        <begin position="214"/>
        <end position="237"/>
    </location>
</feature>